<gene>
    <name evidence="2" type="ORF">H8699_04840</name>
</gene>
<keyword evidence="3" id="KW-1185">Reference proteome</keyword>
<accession>A0A926D036</accession>
<evidence type="ECO:0000313" key="3">
    <source>
        <dbReference type="Proteomes" id="UP000654279"/>
    </source>
</evidence>
<comment type="caution">
    <text evidence="2">The sequence shown here is derived from an EMBL/GenBank/DDBJ whole genome shotgun (WGS) entry which is preliminary data.</text>
</comment>
<evidence type="ECO:0000313" key="2">
    <source>
        <dbReference type="EMBL" id="MBC8528761.1"/>
    </source>
</evidence>
<evidence type="ECO:0000256" key="1">
    <source>
        <dbReference type="SAM" id="Phobius"/>
    </source>
</evidence>
<dbReference type="EMBL" id="JACRSO010000002">
    <property type="protein sequence ID" value="MBC8528761.1"/>
    <property type="molecule type" value="Genomic_DNA"/>
</dbReference>
<reference evidence="2" key="1">
    <citation type="submission" date="2020-08" db="EMBL/GenBank/DDBJ databases">
        <title>Genome public.</title>
        <authorList>
            <person name="Liu C."/>
            <person name="Sun Q."/>
        </authorList>
    </citation>
    <scope>NUCLEOTIDE SEQUENCE</scope>
    <source>
        <strain evidence="2">NSJ-44</strain>
    </source>
</reference>
<keyword evidence="1" id="KW-0472">Membrane</keyword>
<dbReference type="Pfam" id="PF02325">
    <property type="entry name" value="CCB3_YggT"/>
    <property type="match status" value="1"/>
</dbReference>
<proteinExistence type="predicted"/>
<dbReference type="GO" id="GO:0016020">
    <property type="term" value="C:membrane"/>
    <property type="evidence" value="ECO:0007669"/>
    <property type="project" value="InterPro"/>
</dbReference>
<dbReference type="RefSeq" id="WP_249284732.1">
    <property type="nucleotide sequence ID" value="NZ_JACRSO010000002.1"/>
</dbReference>
<keyword evidence="1" id="KW-0812">Transmembrane</keyword>
<dbReference type="InterPro" id="IPR003425">
    <property type="entry name" value="CCB3/YggT"/>
</dbReference>
<sequence length="98" mass="11481">MVNAWYYVFQGIEYFLSALSWCIIINTLLSWFMEPGHPIRIFLDRLTYPFVAPFRKIAMRIARNLPIDLSPFFALIALQLLTVLINAIGVRVGMNYYF</sequence>
<name>A0A926D036_9FIRM</name>
<organism evidence="2 3">
    <name type="scientific">Luoshenia tenuis</name>
    <dbReference type="NCBI Taxonomy" id="2763654"/>
    <lineage>
        <taxon>Bacteria</taxon>
        <taxon>Bacillati</taxon>
        <taxon>Bacillota</taxon>
        <taxon>Clostridia</taxon>
        <taxon>Christensenellales</taxon>
        <taxon>Christensenellaceae</taxon>
        <taxon>Luoshenia</taxon>
    </lineage>
</organism>
<keyword evidence="1" id="KW-1133">Transmembrane helix</keyword>
<protein>
    <submittedName>
        <fullName evidence="2">YggT family protein</fullName>
    </submittedName>
</protein>
<feature type="transmembrane region" description="Helical" evidence="1">
    <location>
        <begin position="12"/>
        <end position="32"/>
    </location>
</feature>
<dbReference type="Proteomes" id="UP000654279">
    <property type="component" value="Unassembled WGS sequence"/>
</dbReference>
<feature type="transmembrane region" description="Helical" evidence="1">
    <location>
        <begin position="65"/>
        <end position="88"/>
    </location>
</feature>
<dbReference type="AlphaFoldDB" id="A0A926D036"/>